<comment type="caution">
    <text evidence="1">The sequence shown here is derived from an EMBL/GenBank/DDBJ whole genome shotgun (WGS) entry which is preliminary data.</text>
</comment>
<proteinExistence type="predicted"/>
<accession>A0A5C6DAX3</accession>
<evidence type="ECO:0000313" key="1">
    <source>
        <dbReference type="EMBL" id="TWU33858.1"/>
    </source>
</evidence>
<reference evidence="1 2" key="1">
    <citation type="submission" date="2019-02" db="EMBL/GenBank/DDBJ databases">
        <title>Deep-cultivation of Planctomycetes and their phenomic and genomic characterization uncovers novel biology.</title>
        <authorList>
            <person name="Wiegand S."/>
            <person name="Jogler M."/>
            <person name="Boedeker C."/>
            <person name="Pinto D."/>
            <person name="Vollmers J."/>
            <person name="Rivas-Marin E."/>
            <person name="Kohn T."/>
            <person name="Peeters S.H."/>
            <person name="Heuer A."/>
            <person name="Rast P."/>
            <person name="Oberbeckmann S."/>
            <person name="Bunk B."/>
            <person name="Jeske O."/>
            <person name="Meyerdierks A."/>
            <person name="Storesund J.E."/>
            <person name="Kallscheuer N."/>
            <person name="Luecker S."/>
            <person name="Lage O.M."/>
            <person name="Pohl T."/>
            <person name="Merkel B.J."/>
            <person name="Hornburger P."/>
            <person name="Mueller R.-W."/>
            <person name="Bruemmer F."/>
            <person name="Labrenz M."/>
            <person name="Spormann A.M."/>
            <person name="Op Den Camp H."/>
            <person name="Overmann J."/>
            <person name="Amann R."/>
            <person name="Jetten M.S.M."/>
            <person name="Mascher T."/>
            <person name="Medema M.H."/>
            <person name="Devos D.P."/>
            <person name="Kaster A.-K."/>
            <person name="Ovreas L."/>
            <person name="Rohde M."/>
            <person name="Galperin M.Y."/>
            <person name="Jogler C."/>
        </authorList>
    </citation>
    <scope>NUCLEOTIDE SEQUENCE [LARGE SCALE GENOMIC DNA]</scope>
    <source>
        <strain evidence="1 2">Poly41</strain>
    </source>
</reference>
<sequence>MRRLVTGGLVFFVRASTGHRTTKHQIRHAKLAATIYLCLQTIGIRDACLNEAHHAVNSNCTNEA</sequence>
<gene>
    <name evidence="1" type="ORF">Poly41_48580</name>
</gene>
<organism evidence="1 2">
    <name type="scientific">Novipirellula artificiosorum</name>
    <dbReference type="NCBI Taxonomy" id="2528016"/>
    <lineage>
        <taxon>Bacteria</taxon>
        <taxon>Pseudomonadati</taxon>
        <taxon>Planctomycetota</taxon>
        <taxon>Planctomycetia</taxon>
        <taxon>Pirellulales</taxon>
        <taxon>Pirellulaceae</taxon>
        <taxon>Novipirellula</taxon>
    </lineage>
</organism>
<protein>
    <submittedName>
        <fullName evidence="1">Uncharacterized protein</fullName>
    </submittedName>
</protein>
<evidence type="ECO:0000313" key="2">
    <source>
        <dbReference type="Proteomes" id="UP000319143"/>
    </source>
</evidence>
<name>A0A5C6DAX3_9BACT</name>
<dbReference type="Proteomes" id="UP000319143">
    <property type="component" value="Unassembled WGS sequence"/>
</dbReference>
<dbReference type="EMBL" id="SJPV01000009">
    <property type="protein sequence ID" value="TWU33858.1"/>
    <property type="molecule type" value="Genomic_DNA"/>
</dbReference>
<dbReference type="AlphaFoldDB" id="A0A5C6DAX3"/>
<keyword evidence="2" id="KW-1185">Reference proteome</keyword>